<comment type="caution">
    <text evidence="2">The sequence shown here is derived from an EMBL/GenBank/DDBJ whole genome shotgun (WGS) entry which is preliminary data.</text>
</comment>
<evidence type="ECO:0000313" key="2">
    <source>
        <dbReference type="EMBL" id="KGR81749.1"/>
    </source>
</evidence>
<sequence length="60" mass="7178">MQKSIEYLNKLDQLEELVQQRNQLESVKENDTKKVSILEEHIRLVLTEIRKLELIIMEAN</sequence>
<accession>A0A0A3IAJ4</accession>
<evidence type="ECO:0000313" key="3">
    <source>
        <dbReference type="Proteomes" id="UP000030437"/>
    </source>
</evidence>
<organism evidence="2 3">
    <name type="scientific">Lysinibacillus odysseyi 34hs-1 = NBRC 100172</name>
    <dbReference type="NCBI Taxonomy" id="1220589"/>
    <lineage>
        <taxon>Bacteria</taxon>
        <taxon>Bacillati</taxon>
        <taxon>Bacillota</taxon>
        <taxon>Bacilli</taxon>
        <taxon>Bacillales</taxon>
        <taxon>Bacillaceae</taxon>
        <taxon>Lysinibacillus</taxon>
    </lineage>
</organism>
<keyword evidence="1" id="KW-0175">Coiled coil</keyword>
<gene>
    <name evidence="2" type="ORF">CD32_20650</name>
</gene>
<protein>
    <submittedName>
        <fullName evidence="2">Uncharacterized protein</fullName>
    </submittedName>
</protein>
<dbReference type="AlphaFoldDB" id="A0A0A3IAJ4"/>
<dbReference type="EMBL" id="JPVP01000060">
    <property type="protein sequence ID" value="KGR81749.1"/>
    <property type="molecule type" value="Genomic_DNA"/>
</dbReference>
<evidence type="ECO:0000256" key="1">
    <source>
        <dbReference type="SAM" id="Coils"/>
    </source>
</evidence>
<proteinExistence type="predicted"/>
<name>A0A0A3IAJ4_9BACI</name>
<dbReference type="Proteomes" id="UP000030437">
    <property type="component" value="Unassembled WGS sequence"/>
</dbReference>
<dbReference type="RefSeq" id="WP_036158551.1">
    <property type="nucleotide sequence ID" value="NZ_AVCX01000001.1"/>
</dbReference>
<reference evidence="2 3" key="1">
    <citation type="submission" date="2014-02" db="EMBL/GenBank/DDBJ databases">
        <title>Draft genome sequence of Lysinibacillus odysseyi NBRC 100172.</title>
        <authorList>
            <person name="Zhang F."/>
            <person name="Wang G."/>
            <person name="Zhang L."/>
        </authorList>
    </citation>
    <scope>NUCLEOTIDE SEQUENCE [LARGE SCALE GENOMIC DNA]</scope>
    <source>
        <strain evidence="2 3">NBRC 100172</strain>
    </source>
</reference>
<feature type="coiled-coil region" evidence="1">
    <location>
        <begin position="7"/>
        <end position="34"/>
    </location>
</feature>
<keyword evidence="3" id="KW-1185">Reference proteome</keyword>